<keyword evidence="1" id="KW-0472">Membrane</keyword>
<evidence type="ECO:0000313" key="2">
    <source>
        <dbReference type="EMBL" id="EHK79305.1"/>
    </source>
</evidence>
<dbReference type="EMBL" id="AGVV01000005">
    <property type="protein sequence ID" value="EHK79305.1"/>
    <property type="molecule type" value="Genomic_DNA"/>
</dbReference>
<protein>
    <recommendedName>
        <fullName evidence="4">PepSY-associated TM helix domain-containing protein</fullName>
    </recommendedName>
</protein>
<dbReference type="PANTHER" id="PTHR34219">
    <property type="entry name" value="IRON-REGULATED INNER MEMBRANE PROTEIN-RELATED"/>
    <property type="match status" value="1"/>
</dbReference>
<sequence>MGYDPRRGLHLHRDIVTSSRDAGEFREGGNTRLAFHGDSGAFLGIYLPTGQAAGDTVTTWLTALQMPAVWGLPFKVSMTLMGALVAMLSATGVIIWWKKRKARRWRKLAVRSAASESCKTCRN</sequence>
<reference evidence="2 3" key="1">
    <citation type="journal article" date="2012" name="J. Bacteriol.">
        <title>Draft Genome Sequence of Sinorhizobium meliloti CCNWSX0020, a Nitrogen-Fixing Symbiont with Copper Tolerance Capability Isolated from Lead-Zinc Mine Tailings.</title>
        <authorList>
            <person name="Li Z."/>
            <person name="Ma Z."/>
            <person name="Hao X."/>
            <person name="Wei G."/>
        </authorList>
    </citation>
    <scope>NUCLEOTIDE SEQUENCE [LARGE SCALE GENOMIC DNA]</scope>
    <source>
        <strain evidence="2 3">CCNWSX0020</strain>
    </source>
</reference>
<dbReference type="Proteomes" id="UP000004038">
    <property type="component" value="Unassembled WGS sequence"/>
</dbReference>
<dbReference type="InterPro" id="IPR005625">
    <property type="entry name" value="PepSY-ass_TM"/>
</dbReference>
<evidence type="ECO:0008006" key="4">
    <source>
        <dbReference type="Google" id="ProtNLM"/>
    </source>
</evidence>
<keyword evidence="1" id="KW-0812">Transmembrane</keyword>
<proteinExistence type="predicted"/>
<organism evidence="2 3">
    <name type="scientific">Sinorhizobium meliloti CCNWSX0020</name>
    <dbReference type="NCBI Taxonomy" id="1107881"/>
    <lineage>
        <taxon>Bacteria</taxon>
        <taxon>Pseudomonadati</taxon>
        <taxon>Pseudomonadota</taxon>
        <taxon>Alphaproteobacteria</taxon>
        <taxon>Hyphomicrobiales</taxon>
        <taxon>Rhizobiaceae</taxon>
        <taxon>Sinorhizobium/Ensifer group</taxon>
        <taxon>Sinorhizobium</taxon>
    </lineage>
</organism>
<accession>H0FUX0</accession>
<evidence type="ECO:0000313" key="3">
    <source>
        <dbReference type="Proteomes" id="UP000004038"/>
    </source>
</evidence>
<gene>
    <name evidence="2" type="ORF">SM0020_04810</name>
</gene>
<name>H0FUX0_RHIML</name>
<feature type="transmembrane region" description="Helical" evidence="1">
    <location>
        <begin position="76"/>
        <end position="97"/>
    </location>
</feature>
<dbReference type="Pfam" id="PF03929">
    <property type="entry name" value="PepSY_TM"/>
    <property type="match status" value="1"/>
</dbReference>
<dbReference type="PANTHER" id="PTHR34219:SF5">
    <property type="entry name" value="BLR4505 PROTEIN"/>
    <property type="match status" value="1"/>
</dbReference>
<keyword evidence="1" id="KW-1133">Transmembrane helix</keyword>
<dbReference type="AlphaFoldDB" id="H0FUX0"/>
<evidence type="ECO:0000256" key="1">
    <source>
        <dbReference type="SAM" id="Phobius"/>
    </source>
</evidence>